<evidence type="ECO:0000256" key="7">
    <source>
        <dbReference type="SAM" id="Phobius"/>
    </source>
</evidence>
<dbReference type="GO" id="GO:0031410">
    <property type="term" value="C:cytoplasmic vesicle"/>
    <property type="evidence" value="ECO:0007669"/>
    <property type="project" value="TreeGrafter"/>
</dbReference>
<gene>
    <name evidence="8" type="ORF">BJ085DRAFT_33633</name>
</gene>
<dbReference type="EMBL" id="ML002294">
    <property type="protein sequence ID" value="RKP39151.1"/>
    <property type="molecule type" value="Genomic_DNA"/>
</dbReference>
<keyword evidence="3 7" id="KW-0812">Transmembrane</keyword>
<dbReference type="GO" id="GO:0005385">
    <property type="term" value="F:zinc ion transmembrane transporter activity"/>
    <property type="evidence" value="ECO:0007669"/>
    <property type="project" value="InterPro"/>
</dbReference>
<dbReference type="InterPro" id="IPR027469">
    <property type="entry name" value="Cation_efflux_TMD_sf"/>
</dbReference>
<feature type="transmembrane region" description="Helical" evidence="7">
    <location>
        <begin position="287"/>
        <end position="305"/>
    </location>
</feature>
<evidence type="ECO:0000313" key="8">
    <source>
        <dbReference type="EMBL" id="RKP39151.1"/>
    </source>
</evidence>
<dbReference type="InterPro" id="IPR045316">
    <property type="entry name" value="Msc2-like"/>
</dbReference>
<protein>
    <submittedName>
        <fullName evidence="8">Cation efflux protein</fullName>
    </submittedName>
</protein>
<evidence type="ECO:0000313" key="9">
    <source>
        <dbReference type="Proteomes" id="UP000268162"/>
    </source>
</evidence>
<proteinExistence type="predicted"/>
<reference evidence="9" key="1">
    <citation type="journal article" date="2018" name="Nat. Microbiol.">
        <title>Leveraging single-cell genomics to expand the fungal tree of life.</title>
        <authorList>
            <person name="Ahrendt S.R."/>
            <person name="Quandt C.A."/>
            <person name="Ciobanu D."/>
            <person name="Clum A."/>
            <person name="Salamov A."/>
            <person name="Andreopoulos B."/>
            <person name="Cheng J.F."/>
            <person name="Woyke T."/>
            <person name="Pelin A."/>
            <person name="Henrissat B."/>
            <person name="Reynolds N.K."/>
            <person name="Benny G.L."/>
            <person name="Smith M.E."/>
            <person name="James T.Y."/>
            <person name="Grigoriev I.V."/>
        </authorList>
    </citation>
    <scope>NUCLEOTIDE SEQUENCE [LARGE SCALE GENOMIC DNA]</scope>
    <source>
        <strain evidence="9">RSA 468</strain>
    </source>
</reference>
<evidence type="ECO:0000256" key="6">
    <source>
        <dbReference type="SAM" id="MobiDB-lite"/>
    </source>
</evidence>
<comment type="subcellular location">
    <subcellularLocation>
        <location evidence="1">Membrane</location>
        <topology evidence="1">Multi-pass membrane protein</topology>
    </subcellularLocation>
</comment>
<keyword evidence="4 7" id="KW-1133">Transmembrane helix</keyword>
<dbReference type="OrthoDB" id="5382797at2759"/>
<dbReference type="STRING" id="215637.A0A4Q0A130"/>
<dbReference type="Proteomes" id="UP000268162">
    <property type="component" value="Unassembled WGS sequence"/>
</dbReference>
<dbReference type="GO" id="GO:0016020">
    <property type="term" value="C:membrane"/>
    <property type="evidence" value="ECO:0007669"/>
    <property type="project" value="UniProtKB-SubCell"/>
</dbReference>
<feature type="region of interest" description="Disordered" evidence="6">
    <location>
        <begin position="1"/>
        <end position="39"/>
    </location>
</feature>
<evidence type="ECO:0000256" key="3">
    <source>
        <dbReference type="ARBA" id="ARBA00022692"/>
    </source>
</evidence>
<dbReference type="PANTHER" id="PTHR45755">
    <property type="match status" value="1"/>
</dbReference>
<name>A0A4Q0A130_9FUNG</name>
<feature type="transmembrane region" description="Helical" evidence="7">
    <location>
        <begin position="258"/>
        <end position="275"/>
    </location>
</feature>
<dbReference type="GO" id="GO:0005794">
    <property type="term" value="C:Golgi apparatus"/>
    <property type="evidence" value="ECO:0007669"/>
    <property type="project" value="TreeGrafter"/>
</dbReference>
<dbReference type="GO" id="GO:1904257">
    <property type="term" value="P:zinc ion import into Golgi lumen"/>
    <property type="evidence" value="ECO:0007669"/>
    <property type="project" value="TreeGrafter"/>
</dbReference>
<accession>A0A4Q0A130</accession>
<dbReference type="AlphaFoldDB" id="A0A4Q0A130"/>
<feature type="transmembrane region" description="Helical" evidence="7">
    <location>
        <begin position="87"/>
        <end position="108"/>
    </location>
</feature>
<dbReference type="PANTHER" id="PTHR45755:SF2">
    <property type="entry name" value="ZINC TRANSPORTER PROTEIN DDB_G0269332-RELATED"/>
    <property type="match status" value="1"/>
</dbReference>
<keyword evidence="5 7" id="KW-0472">Membrane</keyword>
<sequence>MTADPSAPQLRHRHPTGTGESTEPTAAPATISPEKEPCPPPPSWPLLLRQVWTTQWGLVGAFLLQVGLVLSIWLVGLATGSLATVAYAYWLLFNAASLLIVAIQRALFSHPTLRGQDAKSNKRVVVGGGGDTTEEEGVLNTVAVYPFGWRRLPVILTFAQLLYMLFVATHILTESIKHNLDPEAHHSFDDHHHEFLGQEGTVESNLLVLGSMLTTLLFVVVHQIDHFSTQAITASSALHHPAAAPVPSSWRAALGNRFITLSLVSGALILIKPWLLSPPLSQTVDPYLAIILALAMVLTSVPYVTRIGTILLQAGPEQTHREIKQRLSEICQWPEVRGYRSFRLWANTTEELVGTVEFMVHTNCGDQGLLLQRIRGYLSPPIHNLTVQINLE</sequence>
<evidence type="ECO:0000256" key="4">
    <source>
        <dbReference type="ARBA" id="ARBA00022989"/>
    </source>
</evidence>
<feature type="transmembrane region" description="Helical" evidence="7">
    <location>
        <begin position="56"/>
        <end position="75"/>
    </location>
</feature>
<dbReference type="GO" id="GO:0006882">
    <property type="term" value="P:intracellular zinc ion homeostasis"/>
    <property type="evidence" value="ECO:0007669"/>
    <property type="project" value="InterPro"/>
</dbReference>
<evidence type="ECO:0000256" key="2">
    <source>
        <dbReference type="ARBA" id="ARBA00022448"/>
    </source>
</evidence>
<dbReference type="Gene3D" id="1.20.1510.10">
    <property type="entry name" value="Cation efflux protein transmembrane domain"/>
    <property type="match status" value="1"/>
</dbReference>
<evidence type="ECO:0000256" key="5">
    <source>
        <dbReference type="ARBA" id="ARBA00023136"/>
    </source>
</evidence>
<dbReference type="SUPFAM" id="SSF161111">
    <property type="entry name" value="Cation efflux protein transmembrane domain-like"/>
    <property type="match status" value="1"/>
</dbReference>
<organism evidence="8 9">
    <name type="scientific">Dimargaris cristalligena</name>
    <dbReference type="NCBI Taxonomy" id="215637"/>
    <lineage>
        <taxon>Eukaryota</taxon>
        <taxon>Fungi</taxon>
        <taxon>Fungi incertae sedis</taxon>
        <taxon>Zoopagomycota</taxon>
        <taxon>Kickxellomycotina</taxon>
        <taxon>Dimargaritomycetes</taxon>
        <taxon>Dimargaritales</taxon>
        <taxon>Dimargaritaceae</taxon>
        <taxon>Dimargaris</taxon>
    </lineage>
</organism>
<feature type="transmembrane region" description="Helical" evidence="7">
    <location>
        <begin position="152"/>
        <end position="172"/>
    </location>
</feature>
<keyword evidence="9" id="KW-1185">Reference proteome</keyword>
<evidence type="ECO:0000256" key="1">
    <source>
        <dbReference type="ARBA" id="ARBA00004141"/>
    </source>
</evidence>
<keyword evidence="2" id="KW-0813">Transport</keyword>